<evidence type="ECO:0000313" key="1">
    <source>
        <dbReference type="EMBL" id="VDD31834.1"/>
    </source>
</evidence>
<protein>
    <submittedName>
        <fullName evidence="1">Uncharacterized protein</fullName>
    </submittedName>
</protein>
<reference evidence="1" key="1">
    <citation type="submission" date="2018-11" db="EMBL/GenBank/DDBJ databases">
        <authorList>
            <consortium name="Genoscope - CEA"/>
            <person name="William W."/>
        </authorList>
    </citation>
    <scope>NUCLEOTIDE SEQUENCE</scope>
</reference>
<sequence length="75" mass="8927">MSRRSKAETSPVRLQLRDWYLLTPTLIWKTYISKSETFELTIFLTIQLDLMLRKGMIAQENADKRCRSCNDDDDR</sequence>
<accession>A0A3P6E947</accession>
<name>A0A3P6E947_BRAOL</name>
<dbReference type="EMBL" id="LR031875">
    <property type="protein sequence ID" value="VDD31834.1"/>
    <property type="molecule type" value="Genomic_DNA"/>
</dbReference>
<proteinExistence type="predicted"/>
<organism evidence="1">
    <name type="scientific">Brassica oleracea</name>
    <name type="common">Wild cabbage</name>
    <dbReference type="NCBI Taxonomy" id="3712"/>
    <lineage>
        <taxon>Eukaryota</taxon>
        <taxon>Viridiplantae</taxon>
        <taxon>Streptophyta</taxon>
        <taxon>Embryophyta</taxon>
        <taxon>Tracheophyta</taxon>
        <taxon>Spermatophyta</taxon>
        <taxon>Magnoliopsida</taxon>
        <taxon>eudicotyledons</taxon>
        <taxon>Gunneridae</taxon>
        <taxon>Pentapetalae</taxon>
        <taxon>rosids</taxon>
        <taxon>malvids</taxon>
        <taxon>Brassicales</taxon>
        <taxon>Brassicaceae</taxon>
        <taxon>Brassiceae</taxon>
        <taxon>Brassica</taxon>
    </lineage>
</organism>
<gene>
    <name evidence="1" type="ORF">BOLC9T57157H</name>
</gene>
<dbReference type="AlphaFoldDB" id="A0A3P6E947"/>